<dbReference type="EMBL" id="SKCS01000382">
    <property type="protein sequence ID" value="TNN09960.1"/>
    <property type="molecule type" value="Genomic_DNA"/>
</dbReference>
<accession>A0A4Z2D192</accession>
<name>A0A4Z2D192_SCHJA</name>
<dbReference type="Proteomes" id="UP000311919">
    <property type="component" value="Unassembled WGS sequence"/>
</dbReference>
<keyword evidence="1" id="KW-1133">Transmembrane helix</keyword>
<keyword evidence="1" id="KW-0812">Transmembrane</keyword>
<evidence type="ECO:0000256" key="1">
    <source>
        <dbReference type="SAM" id="Phobius"/>
    </source>
</evidence>
<comment type="caution">
    <text evidence="2">The sequence shown here is derived from an EMBL/GenBank/DDBJ whole genome shotgun (WGS) entry which is preliminary data.</text>
</comment>
<keyword evidence="1" id="KW-0472">Membrane</keyword>
<keyword evidence="3" id="KW-1185">Reference proteome</keyword>
<evidence type="ECO:0000313" key="3">
    <source>
        <dbReference type="Proteomes" id="UP000311919"/>
    </source>
</evidence>
<reference evidence="2 3" key="1">
    <citation type="submission" date="2019-03" db="EMBL/GenBank/DDBJ databases">
        <title>An improved genome assembly of the fluke Schistosoma japonicum.</title>
        <authorList>
            <person name="Hu W."/>
            <person name="Luo F."/>
            <person name="Yin M."/>
            <person name="Mo X."/>
            <person name="Sun C."/>
            <person name="Wu Q."/>
            <person name="Zhu B."/>
            <person name="Xiang M."/>
            <person name="Wang J."/>
            <person name="Wang Y."/>
            <person name="Zhang T."/>
            <person name="Xu B."/>
            <person name="Zheng H."/>
            <person name="Feng Z."/>
        </authorList>
    </citation>
    <scope>NUCLEOTIDE SEQUENCE [LARGE SCALE GENOMIC DNA]</scope>
    <source>
        <strain evidence="2">HuSjv2</strain>
        <tissue evidence="2">Worms</tissue>
    </source>
</reference>
<evidence type="ECO:0008006" key="4">
    <source>
        <dbReference type="Google" id="ProtNLM"/>
    </source>
</evidence>
<dbReference type="OrthoDB" id="10344712at2759"/>
<gene>
    <name evidence="2" type="ORF">EWB00_005845</name>
</gene>
<dbReference type="AlphaFoldDB" id="A0A4Z2D192"/>
<proteinExistence type="predicted"/>
<protein>
    <recommendedName>
        <fullName evidence="4">Transmembrane protein</fullName>
    </recommendedName>
</protein>
<organism evidence="2 3">
    <name type="scientific">Schistosoma japonicum</name>
    <name type="common">Blood fluke</name>
    <dbReference type="NCBI Taxonomy" id="6182"/>
    <lineage>
        <taxon>Eukaryota</taxon>
        <taxon>Metazoa</taxon>
        <taxon>Spiralia</taxon>
        <taxon>Lophotrochozoa</taxon>
        <taxon>Platyhelminthes</taxon>
        <taxon>Trematoda</taxon>
        <taxon>Digenea</taxon>
        <taxon>Strigeidida</taxon>
        <taxon>Schistosomatoidea</taxon>
        <taxon>Schistosomatidae</taxon>
        <taxon>Schistosoma</taxon>
    </lineage>
</organism>
<feature type="transmembrane region" description="Helical" evidence="1">
    <location>
        <begin position="12"/>
        <end position="29"/>
    </location>
</feature>
<evidence type="ECO:0000313" key="2">
    <source>
        <dbReference type="EMBL" id="TNN09960.1"/>
    </source>
</evidence>
<sequence length="169" mass="19310">MAYIIQYDYANLLLHFWYILFFVVMLDIVDARSSRSFQYNIAFVIPLVIGLTLIVCLIGILLVICYRRKRRNKKEKNSSTCTSSNHKQLEVNGKTDSNIKLKVNELQSSSKLYSSYPIISEIHINSSTVTTTSPSLYPKTTTITRSISPRCPTQPPLPIIKNKKSFEVN</sequence>
<feature type="transmembrane region" description="Helical" evidence="1">
    <location>
        <begin position="41"/>
        <end position="66"/>
    </location>
</feature>